<dbReference type="PANTHER" id="PTHR47406">
    <property type="entry name" value="COAGULATION FACTOR 5/8 TYPE, C-TERMINAL"/>
    <property type="match status" value="1"/>
</dbReference>
<dbReference type="GO" id="GO:0046559">
    <property type="term" value="F:alpha-glucuronidase activity"/>
    <property type="evidence" value="ECO:0007669"/>
    <property type="project" value="InterPro"/>
</dbReference>
<dbReference type="PANTHER" id="PTHR47406:SF2">
    <property type="entry name" value="ALPHA GLUCURONIDASE N-TERMINAL DOMAIN-CONTAINING PROTEIN"/>
    <property type="match status" value="1"/>
</dbReference>
<accession>A0A3B1CA39</accession>
<sequence>MKTKVKSVQNIVVLIVTYLLLTIINSGCSEDQSLIENGKSQYKIFVSENALQPEKYAARELQKYLNEITEFELPIVNTYDSKAKLIVVGFKGAPEELLAGLKKEEFGKEEFIIRPLDGNLLIAGGEPRGTLYGVLGFLGDLGCRWYTREVTSIPKRDIIYLPAEEIRQKPAFEYREAWYKEAYDTEWALHNRLAPSTVPIPDSLGGSFIIYPFVHTFYSLVPPDKYFAEHPEYFSLVDGKRKGHEAQLCLTNPEVVKIAIQTVFRWIKEHPEASVFSIDQNDGYGYCECDNCKKLDDAEGSHAGTLINFVNQIADTVAKVYPNIKLQTLAYVYTEVPPKTLRPADNVTIRMCHYNYCSAHPIGGCSSHIPFVERLKAWDKVSKRITIWDYFTDYARYLLPYPNFERMVNDVRFYAENGCIGLFAQGSNVPDNGGGEFNDLRAWVFAQLMWNPWQDGWALINEFVTNVYGPSAPYISEYIRMMHDKVKPDSVYFSIFAEPTDGGYLTPEIVKKAEALFIEAEEAASDNPALLKRVELAHLPILYSRLYFYATGGKIFLSKKDMPEVVRKFERIVAEHKITRMAEQEEIGNISAFIERAKSAPDFISDWWIIGRFDNVNGNGLVTSYPPENEFDVNKVYKGIGNTDVKWRSYINHESGYIDFTKIFHPSEDGIVYASRVFKMNKDKMMKIGVGSNDGVRMWLNKKLVLDHKVLRKAEPNQEILTLPFKKGENTILMKIDQDGGGWGFYFSLLD</sequence>
<dbReference type="Gene3D" id="3.20.20.70">
    <property type="entry name" value="Aldolase class I"/>
    <property type="match status" value="1"/>
</dbReference>
<dbReference type="InterPro" id="IPR013785">
    <property type="entry name" value="Aldolase_TIM"/>
</dbReference>
<evidence type="ECO:0000313" key="3">
    <source>
        <dbReference type="EMBL" id="VAX20768.1"/>
    </source>
</evidence>
<feature type="domain" description="Alpha glucuronidase N-terminal" evidence="2">
    <location>
        <begin position="43"/>
        <end position="134"/>
    </location>
</feature>
<reference evidence="3" key="1">
    <citation type="submission" date="2018-06" db="EMBL/GenBank/DDBJ databases">
        <authorList>
            <person name="Zhirakovskaya E."/>
        </authorList>
    </citation>
    <scope>NUCLEOTIDE SEQUENCE</scope>
</reference>
<gene>
    <name evidence="3" type="ORF">MNBD_IGNAVI01-2414</name>
</gene>
<dbReference type="InterPro" id="IPR032287">
    <property type="entry name" value="DUF4838"/>
</dbReference>
<dbReference type="SUPFAM" id="SSF55545">
    <property type="entry name" value="beta-N-acetylhexosaminidase-like domain"/>
    <property type="match status" value="1"/>
</dbReference>
<keyword evidence="1" id="KW-0378">Hydrolase</keyword>
<dbReference type="Gene3D" id="3.30.379.10">
    <property type="entry name" value="Chitobiase/beta-hexosaminidase domain 2-like"/>
    <property type="match status" value="1"/>
</dbReference>
<name>A0A3B1CA39_9ZZZZ</name>
<dbReference type="AlphaFoldDB" id="A0A3B1CA39"/>
<organism evidence="3">
    <name type="scientific">hydrothermal vent metagenome</name>
    <dbReference type="NCBI Taxonomy" id="652676"/>
    <lineage>
        <taxon>unclassified sequences</taxon>
        <taxon>metagenomes</taxon>
        <taxon>ecological metagenomes</taxon>
    </lineage>
</organism>
<dbReference type="GO" id="GO:0045493">
    <property type="term" value="P:xylan catabolic process"/>
    <property type="evidence" value="ECO:0007669"/>
    <property type="project" value="InterPro"/>
</dbReference>
<evidence type="ECO:0000259" key="2">
    <source>
        <dbReference type="Pfam" id="PF03648"/>
    </source>
</evidence>
<dbReference type="InterPro" id="IPR005154">
    <property type="entry name" value="Glyco_hydro_67_aGlcAse_N"/>
</dbReference>
<evidence type="ECO:0000256" key="1">
    <source>
        <dbReference type="ARBA" id="ARBA00022801"/>
    </source>
</evidence>
<protein>
    <recommendedName>
        <fullName evidence="2">Alpha glucuronidase N-terminal domain-containing protein</fullName>
    </recommendedName>
</protein>
<proteinExistence type="predicted"/>
<dbReference type="InterPro" id="IPR029018">
    <property type="entry name" value="Hex-like_dom2"/>
</dbReference>
<dbReference type="EMBL" id="UOGD01000176">
    <property type="protein sequence ID" value="VAX20768.1"/>
    <property type="molecule type" value="Genomic_DNA"/>
</dbReference>
<dbReference type="Pfam" id="PF16126">
    <property type="entry name" value="DUF4838"/>
    <property type="match status" value="1"/>
</dbReference>
<dbReference type="Pfam" id="PF03648">
    <property type="entry name" value="Glyco_hydro_67N"/>
    <property type="match status" value="1"/>
</dbReference>